<gene>
    <name evidence="1" type="ORF">DLM27_08815</name>
</gene>
<dbReference type="Proteomes" id="UP000839895">
    <property type="component" value="Unassembled WGS sequence"/>
</dbReference>
<accession>A0A5V6NCH7</accession>
<sequence>MSKLTPVFKHCNEMTLISSWPESFSYTPGMSEALLLTRIFDISACQYAQQFAQPYKDMTDYDLPFITLTDDEYVAIHNGCSHFIAETETLKKVAQRGVDEAEKYLKDIRTGVIQPNQAYPLKAMLDDANTRIVNEGKRRDAICEKLDSKIVIFKSVMSAGRGDDISHLINIRLHGFDRNISTRVNRYKSMFDALRCIITLANEKKFRVEPGSVVMRQNNMEAEFINEKINQATIDYYKSINEGLRNSLSLADYTELRLLKFKEDARINAVITLGINEPVVN</sequence>
<evidence type="ECO:0000313" key="1">
    <source>
        <dbReference type="EMBL" id="EBU8133815.1"/>
    </source>
</evidence>
<proteinExistence type="predicted"/>
<reference evidence="1" key="1">
    <citation type="submission" date="2018-05" db="EMBL/GenBank/DDBJ databases">
        <authorList>
            <person name="Ashton P.M."/>
            <person name="Dallman T."/>
            <person name="Nair S."/>
            <person name="De Pinna E."/>
            <person name="Peters T."/>
            <person name="Grant K."/>
        </authorList>
    </citation>
    <scope>NUCLEOTIDE SEQUENCE [LARGE SCALE GENOMIC DNA]</scope>
    <source>
        <strain evidence="1">127535</strain>
    </source>
</reference>
<protein>
    <submittedName>
        <fullName evidence="1">Uncharacterized protein</fullName>
    </submittedName>
</protein>
<name>A0A5V6NCH7_SALET</name>
<comment type="caution">
    <text evidence="1">The sequence shown here is derived from an EMBL/GenBank/DDBJ whole genome shotgun (WGS) entry which is preliminary data.</text>
</comment>
<organism evidence="1">
    <name type="scientific">Salmonella enterica subsp. enterica serovar Poona</name>
    <dbReference type="NCBI Taxonomy" id="436295"/>
    <lineage>
        <taxon>Bacteria</taxon>
        <taxon>Pseudomonadati</taxon>
        <taxon>Pseudomonadota</taxon>
        <taxon>Gammaproteobacteria</taxon>
        <taxon>Enterobacterales</taxon>
        <taxon>Enterobacteriaceae</taxon>
        <taxon>Salmonella</taxon>
    </lineage>
</organism>
<dbReference type="AlphaFoldDB" id="A0A5V6NCH7"/>
<dbReference type="EMBL" id="AAHDIV010000006">
    <property type="protein sequence ID" value="EBU8133815.1"/>
    <property type="molecule type" value="Genomic_DNA"/>
</dbReference>